<protein>
    <submittedName>
        <fullName evidence="15">Ferredoxin reductase family protein</fullName>
    </submittedName>
</protein>
<dbReference type="InterPro" id="IPR017927">
    <property type="entry name" value="FAD-bd_FR_type"/>
</dbReference>
<dbReference type="InterPro" id="IPR001433">
    <property type="entry name" value="OxRdtase_FAD/NAD-bd"/>
</dbReference>
<keyword evidence="9" id="KW-0560">Oxidoreductase</keyword>
<dbReference type="InterPro" id="IPR050415">
    <property type="entry name" value="MRET"/>
</dbReference>
<dbReference type="PANTHER" id="PTHR47354">
    <property type="entry name" value="NADH OXIDOREDUCTASE HCR"/>
    <property type="match status" value="1"/>
</dbReference>
<dbReference type="InterPro" id="IPR039261">
    <property type="entry name" value="FNR_nucleotide-bd"/>
</dbReference>
<evidence type="ECO:0000256" key="13">
    <source>
        <dbReference type="SAM" id="Phobius"/>
    </source>
</evidence>
<evidence type="ECO:0000259" key="14">
    <source>
        <dbReference type="PROSITE" id="PS51384"/>
    </source>
</evidence>
<evidence type="ECO:0000256" key="6">
    <source>
        <dbReference type="ARBA" id="ARBA00022723"/>
    </source>
</evidence>
<dbReference type="EMBL" id="JAPNTZ010000003">
    <property type="protein sequence ID" value="MCY1138363.1"/>
    <property type="molecule type" value="Genomic_DNA"/>
</dbReference>
<evidence type="ECO:0000313" key="15">
    <source>
        <dbReference type="EMBL" id="MCY1138363.1"/>
    </source>
</evidence>
<dbReference type="SUPFAM" id="SSF52343">
    <property type="entry name" value="Ferredoxin reductase-like, C-terminal NADP-linked domain"/>
    <property type="match status" value="1"/>
</dbReference>
<comment type="subcellular location">
    <subcellularLocation>
        <location evidence="2">Membrane</location>
        <topology evidence="2">Multi-pass membrane protein</topology>
    </subcellularLocation>
</comment>
<keyword evidence="7" id="KW-0274">FAD</keyword>
<dbReference type="PANTHER" id="PTHR47354:SF8">
    <property type="entry name" value="1,2-PHENYLACETYL-COA EPOXIDASE, SUBUNIT E"/>
    <property type="match status" value="1"/>
</dbReference>
<dbReference type="Pfam" id="PF01794">
    <property type="entry name" value="Ferric_reduct"/>
    <property type="match status" value="1"/>
</dbReference>
<evidence type="ECO:0000256" key="12">
    <source>
        <dbReference type="ARBA" id="ARBA00023136"/>
    </source>
</evidence>
<evidence type="ECO:0000256" key="2">
    <source>
        <dbReference type="ARBA" id="ARBA00004141"/>
    </source>
</evidence>
<gene>
    <name evidence="15" type="ORF">OWR29_10180</name>
</gene>
<keyword evidence="10" id="KW-0408">Iron</keyword>
<dbReference type="Gene3D" id="2.40.30.10">
    <property type="entry name" value="Translation factors"/>
    <property type="match status" value="1"/>
</dbReference>
<feature type="transmembrane region" description="Helical" evidence="13">
    <location>
        <begin position="132"/>
        <end position="152"/>
    </location>
</feature>
<keyword evidence="6" id="KW-0479">Metal-binding</keyword>
<feature type="transmembrane region" description="Helical" evidence="13">
    <location>
        <begin position="91"/>
        <end position="112"/>
    </location>
</feature>
<keyword evidence="11" id="KW-0411">Iron-sulfur</keyword>
<keyword evidence="4 13" id="KW-0812">Transmembrane</keyword>
<evidence type="ECO:0000313" key="16">
    <source>
        <dbReference type="Proteomes" id="UP001151002"/>
    </source>
</evidence>
<evidence type="ECO:0000256" key="9">
    <source>
        <dbReference type="ARBA" id="ARBA00023002"/>
    </source>
</evidence>
<comment type="caution">
    <text evidence="15">The sequence shown here is derived from an EMBL/GenBank/DDBJ whole genome shotgun (WGS) entry which is preliminary data.</text>
</comment>
<evidence type="ECO:0000256" key="4">
    <source>
        <dbReference type="ARBA" id="ARBA00022692"/>
    </source>
</evidence>
<sequence>MSTLARPQLRRTGQARTAYLLLWAFLLLNLLIVELMLARPNTPAHNTLTTIGRVLGLHLGFALALQLLLISRLPFLDRRLGFDKLAGWHRWTGFTIFWLVVLHPTFVLLGYSQPGRIPILSEIPTLARQMPVLLGMIAAGLVGVIAVTSVRVARRRLPYEVWHAIHLLVYVVVVLGVVHQVYEGSAFKTNNFTQAYWWGLWAFAIGALLTGRLILPLIRNARHRLRVAAVIAESPDVVSVHVTGRELHKLHARAGQFFLWRFPGHNPWWQVNPWSLSAAPDGHSLRLTAKGIGTTSAGLRDLPVGTRVFAEGPYGAFTATGRTRSDTLLIAGGIGVTPIRALLEDETLDGDIVVLYRVRTSADAVLLGELRNLAHLRGARLQLLTGRTAEGNQPFSPGHLQALVPDITERDVYVCGPAAMTDAVLRSLRELRVPARQRHAEVFRLAG</sequence>
<reference evidence="15" key="1">
    <citation type="submission" date="2022-11" db="EMBL/GenBank/DDBJ databases">
        <authorList>
            <person name="Somphong A."/>
            <person name="Phongsopitanun W."/>
        </authorList>
    </citation>
    <scope>NUCLEOTIDE SEQUENCE</scope>
    <source>
        <strain evidence="15">Pm04-4</strain>
    </source>
</reference>
<keyword evidence="3" id="KW-0285">Flavoprotein</keyword>
<comment type="cofactor">
    <cofactor evidence="1">
        <name>FAD</name>
        <dbReference type="ChEBI" id="CHEBI:57692"/>
    </cofactor>
</comment>
<dbReference type="PROSITE" id="PS51384">
    <property type="entry name" value="FAD_FR"/>
    <property type="match status" value="1"/>
</dbReference>
<evidence type="ECO:0000256" key="8">
    <source>
        <dbReference type="ARBA" id="ARBA00022989"/>
    </source>
</evidence>
<dbReference type="Gene3D" id="3.40.50.80">
    <property type="entry name" value="Nucleotide-binding domain of ferredoxin-NADP reductase (FNR) module"/>
    <property type="match status" value="1"/>
</dbReference>
<evidence type="ECO:0000256" key="10">
    <source>
        <dbReference type="ARBA" id="ARBA00023004"/>
    </source>
</evidence>
<name>A0ABT4AVV7_9ACTN</name>
<evidence type="ECO:0000256" key="11">
    <source>
        <dbReference type="ARBA" id="ARBA00023014"/>
    </source>
</evidence>
<feature type="domain" description="FAD-binding FR-type" evidence="14">
    <location>
        <begin position="220"/>
        <end position="320"/>
    </location>
</feature>
<dbReference type="SUPFAM" id="SSF63380">
    <property type="entry name" value="Riboflavin synthase domain-like"/>
    <property type="match status" value="1"/>
</dbReference>
<feature type="transmembrane region" description="Helical" evidence="13">
    <location>
        <begin position="20"/>
        <end position="38"/>
    </location>
</feature>
<evidence type="ECO:0000256" key="3">
    <source>
        <dbReference type="ARBA" id="ARBA00022630"/>
    </source>
</evidence>
<keyword evidence="12 13" id="KW-0472">Membrane</keyword>
<dbReference type="InterPro" id="IPR013130">
    <property type="entry name" value="Fe3_Rdtase_TM_dom"/>
</dbReference>
<feature type="transmembrane region" description="Helical" evidence="13">
    <location>
        <begin position="194"/>
        <end position="215"/>
    </location>
</feature>
<dbReference type="CDD" id="cd06198">
    <property type="entry name" value="FNR_like_3"/>
    <property type="match status" value="1"/>
</dbReference>
<dbReference type="InterPro" id="IPR017938">
    <property type="entry name" value="Riboflavin_synthase-like_b-brl"/>
</dbReference>
<proteinExistence type="predicted"/>
<dbReference type="RefSeq" id="WP_267562352.1">
    <property type="nucleotide sequence ID" value="NZ_JAPNTZ010000003.1"/>
</dbReference>
<accession>A0ABT4AVV7</accession>
<dbReference type="PRINTS" id="PR00410">
    <property type="entry name" value="PHEHYDRXLASE"/>
</dbReference>
<evidence type="ECO:0000256" key="1">
    <source>
        <dbReference type="ARBA" id="ARBA00001974"/>
    </source>
</evidence>
<keyword evidence="5" id="KW-0001">2Fe-2S</keyword>
<organism evidence="15 16">
    <name type="scientific">Paractinoplanes pyxinae</name>
    <dbReference type="NCBI Taxonomy" id="2997416"/>
    <lineage>
        <taxon>Bacteria</taxon>
        <taxon>Bacillati</taxon>
        <taxon>Actinomycetota</taxon>
        <taxon>Actinomycetes</taxon>
        <taxon>Micromonosporales</taxon>
        <taxon>Micromonosporaceae</taxon>
        <taxon>Paractinoplanes</taxon>
    </lineage>
</organism>
<dbReference type="Proteomes" id="UP001151002">
    <property type="component" value="Unassembled WGS sequence"/>
</dbReference>
<keyword evidence="8 13" id="KW-1133">Transmembrane helix</keyword>
<feature type="transmembrane region" description="Helical" evidence="13">
    <location>
        <begin position="164"/>
        <end position="182"/>
    </location>
</feature>
<dbReference type="Pfam" id="PF00175">
    <property type="entry name" value="NAD_binding_1"/>
    <property type="match status" value="1"/>
</dbReference>
<keyword evidence="16" id="KW-1185">Reference proteome</keyword>
<feature type="transmembrane region" description="Helical" evidence="13">
    <location>
        <begin position="50"/>
        <end position="70"/>
    </location>
</feature>
<evidence type="ECO:0000256" key="5">
    <source>
        <dbReference type="ARBA" id="ARBA00022714"/>
    </source>
</evidence>
<evidence type="ECO:0000256" key="7">
    <source>
        <dbReference type="ARBA" id="ARBA00022827"/>
    </source>
</evidence>